<feature type="compositionally biased region" description="Polar residues" evidence="1">
    <location>
        <begin position="42"/>
        <end position="62"/>
    </location>
</feature>
<evidence type="ECO:0000256" key="2">
    <source>
        <dbReference type="SAM" id="Phobius"/>
    </source>
</evidence>
<feature type="region of interest" description="Disordered" evidence="1">
    <location>
        <begin position="20"/>
        <end position="71"/>
    </location>
</feature>
<reference evidence="4" key="1">
    <citation type="submission" date="2022-11" db="UniProtKB">
        <authorList>
            <consortium name="WormBaseParasite"/>
        </authorList>
    </citation>
    <scope>IDENTIFICATION</scope>
</reference>
<sequence length="101" mass="11022">MEHFGIKLLKLPGIQKAYMKTDPDKITTPDHEHVKHPPKMSDNASYDSNKKSYSGPSTQEPAVNSVAGPRAPSRLEASSTYVGLFAAGIAGLVLARRFLRK</sequence>
<keyword evidence="3" id="KW-1185">Reference proteome</keyword>
<dbReference type="AlphaFoldDB" id="A0A914P116"/>
<organism evidence="3 4">
    <name type="scientific">Panagrolaimus davidi</name>
    <dbReference type="NCBI Taxonomy" id="227884"/>
    <lineage>
        <taxon>Eukaryota</taxon>
        <taxon>Metazoa</taxon>
        <taxon>Ecdysozoa</taxon>
        <taxon>Nematoda</taxon>
        <taxon>Chromadorea</taxon>
        <taxon>Rhabditida</taxon>
        <taxon>Tylenchina</taxon>
        <taxon>Panagrolaimomorpha</taxon>
        <taxon>Panagrolaimoidea</taxon>
        <taxon>Panagrolaimidae</taxon>
        <taxon>Panagrolaimus</taxon>
    </lineage>
</organism>
<dbReference type="WBParaSite" id="PDA_v2.g11467.t1">
    <property type="protein sequence ID" value="PDA_v2.g11467.t1"/>
    <property type="gene ID" value="PDA_v2.g11467"/>
</dbReference>
<keyword evidence="2" id="KW-0472">Membrane</keyword>
<feature type="transmembrane region" description="Helical" evidence="2">
    <location>
        <begin position="80"/>
        <end position="99"/>
    </location>
</feature>
<dbReference type="Proteomes" id="UP000887578">
    <property type="component" value="Unplaced"/>
</dbReference>
<evidence type="ECO:0000313" key="4">
    <source>
        <dbReference type="WBParaSite" id="PDA_v2.g11467.t1"/>
    </source>
</evidence>
<protein>
    <submittedName>
        <fullName evidence="4">Uncharacterized protein</fullName>
    </submittedName>
</protein>
<proteinExistence type="predicted"/>
<name>A0A914P116_9BILA</name>
<keyword evidence="2" id="KW-0812">Transmembrane</keyword>
<evidence type="ECO:0000256" key="1">
    <source>
        <dbReference type="SAM" id="MobiDB-lite"/>
    </source>
</evidence>
<evidence type="ECO:0000313" key="3">
    <source>
        <dbReference type="Proteomes" id="UP000887578"/>
    </source>
</evidence>
<accession>A0A914P116</accession>
<keyword evidence="2" id="KW-1133">Transmembrane helix</keyword>
<feature type="compositionally biased region" description="Basic and acidic residues" evidence="1">
    <location>
        <begin position="20"/>
        <end position="35"/>
    </location>
</feature>